<dbReference type="SUPFAM" id="SSF48013">
    <property type="entry name" value="NusB-like"/>
    <property type="match status" value="1"/>
</dbReference>
<dbReference type="AlphaFoldDB" id="A0A520MXP9"/>
<name>A0A520MXP9_9GAMM</name>
<sequence length="141" mass="16442">MKNLARFKDKVNARNLLVQAMYEFSFGHNTSSEIEESFIKNYTKTKVDYIFFKNIFRFLTKSHKELQEKIKGNAEFELFGIKTIEKMEQNILLIALAEAEIEKTPKNILLDESVRLAKKFGGVNSYKFVNASLEKVLESYK</sequence>
<dbReference type="Proteomes" id="UP000315825">
    <property type="component" value="Unassembled WGS sequence"/>
</dbReference>
<dbReference type="GO" id="GO:0006355">
    <property type="term" value="P:regulation of DNA-templated transcription"/>
    <property type="evidence" value="ECO:0007669"/>
    <property type="project" value="InterPro"/>
</dbReference>
<proteinExistence type="predicted"/>
<dbReference type="Pfam" id="PF01029">
    <property type="entry name" value="NusB"/>
    <property type="match status" value="1"/>
</dbReference>
<feature type="domain" description="NusB/RsmB/TIM44" evidence="2">
    <location>
        <begin position="12"/>
        <end position="137"/>
    </location>
</feature>
<keyword evidence="1" id="KW-0694">RNA-binding</keyword>
<evidence type="ECO:0000313" key="3">
    <source>
        <dbReference type="EMBL" id="RZO25991.1"/>
    </source>
</evidence>
<reference evidence="3 4" key="1">
    <citation type="submission" date="2019-02" db="EMBL/GenBank/DDBJ databases">
        <title>Prokaryotic population dynamics and viral predation in marine succession experiment using metagenomics: the confinement effect.</title>
        <authorList>
            <person name="Haro-Moreno J.M."/>
            <person name="Rodriguez-Valera F."/>
            <person name="Lopez-Perez M."/>
        </authorList>
    </citation>
    <scope>NUCLEOTIDE SEQUENCE [LARGE SCALE GENOMIC DNA]</scope>
    <source>
        <strain evidence="3">MED-G159</strain>
    </source>
</reference>
<dbReference type="Gene3D" id="1.10.940.10">
    <property type="entry name" value="NusB-like"/>
    <property type="match status" value="1"/>
</dbReference>
<dbReference type="InterPro" id="IPR035926">
    <property type="entry name" value="NusB-like_sf"/>
</dbReference>
<dbReference type="InterPro" id="IPR006027">
    <property type="entry name" value="NusB_RsmB_TIM44"/>
</dbReference>
<dbReference type="EMBL" id="SHBE01000007">
    <property type="protein sequence ID" value="RZO25991.1"/>
    <property type="molecule type" value="Genomic_DNA"/>
</dbReference>
<evidence type="ECO:0000259" key="2">
    <source>
        <dbReference type="Pfam" id="PF01029"/>
    </source>
</evidence>
<comment type="caution">
    <text evidence="3">The sequence shown here is derived from an EMBL/GenBank/DDBJ whole genome shotgun (WGS) entry which is preliminary data.</text>
</comment>
<gene>
    <name evidence="3" type="ORF">EVA92_03770</name>
</gene>
<dbReference type="GO" id="GO:0003723">
    <property type="term" value="F:RNA binding"/>
    <property type="evidence" value="ECO:0007669"/>
    <property type="project" value="UniProtKB-KW"/>
</dbReference>
<accession>A0A520MXP9</accession>
<organism evidence="3 4">
    <name type="scientific">SAR86 cluster bacterium</name>
    <dbReference type="NCBI Taxonomy" id="2030880"/>
    <lineage>
        <taxon>Bacteria</taxon>
        <taxon>Pseudomonadati</taxon>
        <taxon>Pseudomonadota</taxon>
        <taxon>Gammaproteobacteria</taxon>
        <taxon>SAR86 cluster</taxon>
    </lineage>
</organism>
<protein>
    <submittedName>
        <fullName evidence="3">Transcription antitermination protein NusB</fullName>
    </submittedName>
</protein>
<evidence type="ECO:0000256" key="1">
    <source>
        <dbReference type="ARBA" id="ARBA00022884"/>
    </source>
</evidence>
<evidence type="ECO:0000313" key="4">
    <source>
        <dbReference type="Proteomes" id="UP000315825"/>
    </source>
</evidence>